<dbReference type="OrthoDB" id="27237at2759"/>
<accession>A0A2S5B9V8</accession>
<dbReference type="GO" id="GO:0005634">
    <property type="term" value="C:nucleus"/>
    <property type="evidence" value="ECO:0007669"/>
    <property type="project" value="TreeGrafter"/>
</dbReference>
<feature type="compositionally biased region" description="Acidic residues" evidence="1">
    <location>
        <begin position="572"/>
        <end position="591"/>
    </location>
</feature>
<evidence type="ECO:0000313" key="2">
    <source>
        <dbReference type="EMBL" id="POY73565.1"/>
    </source>
</evidence>
<keyword evidence="3" id="KW-1185">Reference proteome</keyword>
<reference evidence="2 3" key="1">
    <citation type="journal article" date="2018" name="Front. Microbiol.">
        <title>Prospects for Fungal Bioremediation of Acidic Radioactive Waste Sites: Characterization and Genome Sequence of Rhodotorula taiwanensis MD1149.</title>
        <authorList>
            <person name="Tkavc R."/>
            <person name="Matrosova V.Y."/>
            <person name="Grichenko O.E."/>
            <person name="Gostincar C."/>
            <person name="Volpe R.P."/>
            <person name="Klimenkova P."/>
            <person name="Gaidamakova E.K."/>
            <person name="Zhou C.E."/>
            <person name="Stewart B.J."/>
            <person name="Lyman M.G."/>
            <person name="Malfatti S.A."/>
            <person name="Rubinfeld B."/>
            <person name="Courtot M."/>
            <person name="Singh J."/>
            <person name="Dalgard C.L."/>
            <person name="Hamilton T."/>
            <person name="Frey K.G."/>
            <person name="Gunde-Cimerman N."/>
            <person name="Dugan L."/>
            <person name="Daly M.J."/>
        </authorList>
    </citation>
    <scope>NUCLEOTIDE SEQUENCE [LARGE SCALE GENOMIC DNA]</scope>
    <source>
        <strain evidence="2 3">MD1149</strain>
    </source>
</reference>
<dbReference type="Pfam" id="PF07093">
    <property type="entry name" value="SGT1"/>
    <property type="match status" value="1"/>
</dbReference>
<feature type="compositionally biased region" description="Acidic residues" evidence="1">
    <location>
        <begin position="671"/>
        <end position="690"/>
    </location>
</feature>
<dbReference type="PANTHER" id="PTHR13060">
    <property type="entry name" value="SGT1 PROTEIN HSGT1 SUPPRESSOR OF GCR2"/>
    <property type="match status" value="1"/>
</dbReference>
<feature type="compositionally biased region" description="Acidic residues" evidence="1">
    <location>
        <begin position="697"/>
        <end position="719"/>
    </location>
</feature>
<feature type="compositionally biased region" description="Acidic residues" evidence="1">
    <location>
        <begin position="500"/>
        <end position="521"/>
    </location>
</feature>
<name>A0A2S5B9V8_9BASI</name>
<evidence type="ECO:0008006" key="4">
    <source>
        <dbReference type="Google" id="ProtNLM"/>
    </source>
</evidence>
<organism evidence="2 3">
    <name type="scientific">Rhodotorula taiwanensis</name>
    <dbReference type="NCBI Taxonomy" id="741276"/>
    <lineage>
        <taxon>Eukaryota</taxon>
        <taxon>Fungi</taxon>
        <taxon>Dikarya</taxon>
        <taxon>Basidiomycota</taxon>
        <taxon>Pucciniomycotina</taxon>
        <taxon>Microbotryomycetes</taxon>
        <taxon>Sporidiobolales</taxon>
        <taxon>Sporidiobolaceae</taxon>
        <taxon>Rhodotorula</taxon>
    </lineage>
</organism>
<feature type="compositionally biased region" description="Acidic residues" evidence="1">
    <location>
        <begin position="853"/>
        <end position="862"/>
    </location>
</feature>
<protein>
    <recommendedName>
        <fullName evidence="4">SGT1-domain-containing protein</fullName>
    </recommendedName>
</protein>
<dbReference type="STRING" id="741276.A0A2S5B9V8"/>
<comment type="caution">
    <text evidence="2">The sequence shown here is derived from an EMBL/GenBank/DDBJ whole genome shotgun (WGS) entry which is preliminary data.</text>
</comment>
<gene>
    <name evidence="2" type="ORF">BMF94_3503</name>
</gene>
<dbReference type="AlphaFoldDB" id="A0A2S5B9V8"/>
<proteinExistence type="predicted"/>
<feature type="compositionally biased region" description="Low complexity" evidence="1">
    <location>
        <begin position="267"/>
        <end position="283"/>
    </location>
</feature>
<evidence type="ECO:0000313" key="3">
    <source>
        <dbReference type="Proteomes" id="UP000237144"/>
    </source>
</evidence>
<feature type="region of interest" description="Disordered" evidence="1">
    <location>
        <begin position="265"/>
        <end position="294"/>
    </location>
</feature>
<evidence type="ECO:0000256" key="1">
    <source>
        <dbReference type="SAM" id="MobiDB-lite"/>
    </source>
</evidence>
<feature type="region of interest" description="Disordered" evidence="1">
    <location>
        <begin position="491"/>
        <end position="597"/>
    </location>
</feature>
<feature type="compositionally biased region" description="Low complexity" evidence="1">
    <location>
        <begin position="628"/>
        <end position="643"/>
    </location>
</feature>
<sequence length="934" mass="101728">MATRPPYEAQTDSCTYEIDYPSRRDSPEALVEACARVLAQVGSLSSDYIWHKQAFQLGLSPESFAHPVDKPQHRYLQGKTDVTDAVDDEWFIVWLLRQLTILDDDAAVQIEDDDGEFLLIEAADSLPNWVTPQNAANRVWIYRNRLHLVPLEHKSALPFGTDDKASPSFDPEEEGFLDRATALELVRNDQVNTLAPEEVQDAVWARIDGYPAKIREHHHRTLAYLPTEIALALADSPKLIAEAVGAFYERDPTMLKSVNSMSRFPPSSSAANATSTSTATSAAEPDAMTDDNTSPTAALSDAVLVPTLLTRPLYSQLVLQRFYAPKPFLKAGWVEAKRGRDDERWRDLGMKIACGFEMLYQQTAPKVRHPSSGTTGDGFDTTEPKYRAYLKSLADKGFFGDEVEGSEKWKGQEQVAREGWLRAKTSRPTLSFAQRVDEAIARARSQPDPLSERIDDPSALTADRLAELEDSEDWLSLDEQGLESILSARSSRKGAMLGDSDLEDSSDEDEDEDGYEDDEDRQDGMSGVEGGKSAQEKLEEKKARKAAKRLEAMAGKVQDFVEGRGAVSGALFDDEQDEDDADADSDDDESDVTMPEMTAAERAARMEKLVASLPAEQWGQKPDEVAKAAEAGVAAASAPSLEATGDDATTNQDGEPARVPRPPKLAKEEYEGASDLEDDSEDEAMPEGEEGLGGSDVEGEEGPSVMNEDDMLDLGEEMDEFLKFATETLGLSEDQYAKILDERRGRGAFVPGPAKEKKVNVMPSSSRAKQTRFAAPEEPSPAAKTAAGNPPPPRERLRNPNLTDFDSLMEQMEKELAQARSSGRPAGVTSSTPAGASARPSRNSDKIVVDSLSDSEDDDDGPGPDPRGEDISAMDAELSQLLKGLTGGGKEGPMDYNLVKNFLDSFQSQGGFAGPAGNLAGRLGFPLPRDAPSE</sequence>
<dbReference type="EMBL" id="PJQD01000036">
    <property type="protein sequence ID" value="POY73565.1"/>
    <property type="molecule type" value="Genomic_DNA"/>
</dbReference>
<dbReference type="PANTHER" id="PTHR13060:SF0">
    <property type="entry name" value="PROTEIN ECDYSONELESS HOMOLOG"/>
    <property type="match status" value="1"/>
</dbReference>
<dbReference type="Proteomes" id="UP000237144">
    <property type="component" value="Unassembled WGS sequence"/>
</dbReference>
<feature type="region of interest" description="Disordered" evidence="1">
    <location>
        <begin position="742"/>
        <end position="876"/>
    </location>
</feature>
<feature type="region of interest" description="Disordered" evidence="1">
    <location>
        <begin position="614"/>
        <end position="719"/>
    </location>
</feature>
<dbReference type="InterPro" id="IPR010770">
    <property type="entry name" value="Ecd"/>
</dbReference>